<dbReference type="KEGG" id="qsa:O6P43_012392"/>
<keyword evidence="3" id="KW-1185">Reference proteome</keyword>
<feature type="region of interest" description="Disordered" evidence="1">
    <location>
        <begin position="1"/>
        <end position="65"/>
    </location>
</feature>
<evidence type="ECO:0000313" key="2">
    <source>
        <dbReference type="EMBL" id="KAJ7968261.1"/>
    </source>
</evidence>
<reference evidence="2" key="1">
    <citation type="journal article" date="2023" name="Science">
        <title>Elucidation of the pathway for biosynthesis of saponin adjuvants from the soapbark tree.</title>
        <authorList>
            <person name="Reed J."/>
            <person name="Orme A."/>
            <person name="El-Demerdash A."/>
            <person name="Owen C."/>
            <person name="Martin L.B.B."/>
            <person name="Misra R.C."/>
            <person name="Kikuchi S."/>
            <person name="Rejzek M."/>
            <person name="Martin A.C."/>
            <person name="Harkess A."/>
            <person name="Leebens-Mack J."/>
            <person name="Louveau T."/>
            <person name="Stephenson M.J."/>
            <person name="Osbourn A."/>
        </authorList>
    </citation>
    <scope>NUCLEOTIDE SEQUENCE</scope>
    <source>
        <strain evidence="2">S10</strain>
    </source>
</reference>
<proteinExistence type="predicted"/>
<protein>
    <submittedName>
        <fullName evidence="2">Uncharacterized protein</fullName>
    </submittedName>
</protein>
<evidence type="ECO:0000313" key="3">
    <source>
        <dbReference type="Proteomes" id="UP001163823"/>
    </source>
</evidence>
<accession>A0AAD7PU28</accession>
<name>A0AAD7PU28_QUISA</name>
<dbReference type="AlphaFoldDB" id="A0AAD7PU28"/>
<organism evidence="2 3">
    <name type="scientific">Quillaja saponaria</name>
    <name type="common">Soap bark tree</name>
    <dbReference type="NCBI Taxonomy" id="32244"/>
    <lineage>
        <taxon>Eukaryota</taxon>
        <taxon>Viridiplantae</taxon>
        <taxon>Streptophyta</taxon>
        <taxon>Embryophyta</taxon>
        <taxon>Tracheophyta</taxon>
        <taxon>Spermatophyta</taxon>
        <taxon>Magnoliopsida</taxon>
        <taxon>eudicotyledons</taxon>
        <taxon>Gunneridae</taxon>
        <taxon>Pentapetalae</taxon>
        <taxon>rosids</taxon>
        <taxon>fabids</taxon>
        <taxon>Fabales</taxon>
        <taxon>Quillajaceae</taxon>
        <taxon>Quillaja</taxon>
    </lineage>
</organism>
<comment type="caution">
    <text evidence="2">The sequence shown here is derived from an EMBL/GenBank/DDBJ whole genome shotgun (WGS) entry which is preliminary data.</text>
</comment>
<dbReference type="Proteomes" id="UP001163823">
    <property type="component" value="Chromosome 5"/>
</dbReference>
<feature type="compositionally biased region" description="Low complexity" evidence="1">
    <location>
        <begin position="21"/>
        <end position="38"/>
    </location>
</feature>
<dbReference type="EMBL" id="JARAOO010000005">
    <property type="protein sequence ID" value="KAJ7968261.1"/>
    <property type="molecule type" value="Genomic_DNA"/>
</dbReference>
<sequence length="101" mass="9342">MPTATDPATAKLLETAPLPDGEGASAGVAEMEEGAVAGDGEEDGGDGGESTVTGDGAAAGVDTDEVGAETGAFTAGDVVGDEVVGGAADLVGADAGDCAMV</sequence>
<gene>
    <name evidence="2" type="ORF">O6P43_012392</name>
</gene>
<evidence type="ECO:0000256" key="1">
    <source>
        <dbReference type="SAM" id="MobiDB-lite"/>
    </source>
</evidence>